<dbReference type="InterPro" id="IPR014001">
    <property type="entry name" value="Helicase_ATP-bd"/>
</dbReference>
<dbReference type="CDD" id="cd18787">
    <property type="entry name" value="SF2_C_DEAD"/>
    <property type="match status" value="1"/>
</dbReference>
<dbReference type="GeneID" id="114426511"/>
<keyword evidence="4 10" id="KW-0347">Helicase</keyword>
<dbReference type="InterPro" id="IPR001650">
    <property type="entry name" value="Helicase_C-like"/>
</dbReference>
<keyword evidence="15" id="KW-1185">Reference proteome</keyword>
<evidence type="ECO:0000259" key="13">
    <source>
        <dbReference type="PROSITE" id="PS51194"/>
    </source>
</evidence>
<gene>
    <name evidence="16" type="primary">ddx3xa</name>
</gene>
<dbReference type="SMART" id="SM00490">
    <property type="entry name" value="HELICc"/>
    <property type="match status" value="1"/>
</dbReference>
<dbReference type="InterPro" id="IPR000629">
    <property type="entry name" value="RNA-helicase_DEAD-box_CS"/>
</dbReference>
<dbReference type="PROSITE" id="PS00039">
    <property type="entry name" value="DEAD_ATP_HELICASE"/>
    <property type="match status" value="1"/>
</dbReference>
<dbReference type="RefSeq" id="XP_028249773.1">
    <property type="nucleotide sequence ID" value="XM_028393972.1"/>
</dbReference>
<evidence type="ECO:0000256" key="11">
    <source>
        <dbReference type="SAM" id="MobiDB-lite"/>
    </source>
</evidence>
<dbReference type="FunFam" id="3.40.50.300:FF:000008">
    <property type="entry name" value="ATP-dependent RNA helicase RhlB"/>
    <property type="match status" value="1"/>
</dbReference>
<dbReference type="SUPFAM" id="SSF52540">
    <property type="entry name" value="P-loop containing nucleoside triphosphate hydrolases"/>
    <property type="match status" value="1"/>
</dbReference>
<evidence type="ECO:0000256" key="5">
    <source>
        <dbReference type="ARBA" id="ARBA00022840"/>
    </source>
</evidence>
<dbReference type="InterPro" id="IPR011545">
    <property type="entry name" value="DEAD/DEAH_box_helicase_dom"/>
</dbReference>
<organism evidence="15 16">
    <name type="scientific">Parambassis ranga</name>
    <name type="common">Indian glassy fish</name>
    <dbReference type="NCBI Taxonomy" id="210632"/>
    <lineage>
        <taxon>Eukaryota</taxon>
        <taxon>Metazoa</taxon>
        <taxon>Chordata</taxon>
        <taxon>Craniata</taxon>
        <taxon>Vertebrata</taxon>
        <taxon>Euteleostomi</taxon>
        <taxon>Actinopterygii</taxon>
        <taxon>Neopterygii</taxon>
        <taxon>Teleostei</taxon>
        <taxon>Neoteleostei</taxon>
        <taxon>Acanthomorphata</taxon>
        <taxon>Ovalentaria</taxon>
        <taxon>Ambassidae</taxon>
        <taxon>Parambassis</taxon>
    </lineage>
</organism>
<dbReference type="GO" id="GO:0003724">
    <property type="term" value="F:RNA helicase activity"/>
    <property type="evidence" value="ECO:0007669"/>
    <property type="project" value="UniProtKB-EC"/>
</dbReference>
<evidence type="ECO:0000256" key="9">
    <source>
        <dbReference type="PROSITE-ProRule" id="PRU00552"/>
    </source>
</evidence>
<evidence type="ECO:0000259" key="14">
    <source>
        <dbReference type="PROSITE" id="PS51195"/>
    </source>
</evidence>
<feature type="compositionally biased region" description="Gly residues" evidence="11">
    <location>
        <begin position="162"/>
        <end position="173"/>
    </location>
</feature>
<dbReference type="PROSITE" id="PS51195">
    <property type="entry name" value="Q_MOTIF"/>
    <property type="match status" value="1"/>
</dbReference>
<dbReference type="AlphaFoldDB" id="A0A6P7H614"/>
<feature type="region of interest" description="Disordered" evidence="11">
    <location>
        <begin position="227"/>
        <end position="255"/>
    </location>
</feature>
<accession>A0A6P7H614</accession>
<feature type="region of interest" description="Disordered" evidence="11">
    <location>
        <begin position="146"/>
        <end position="173"/>
    </location>
</feature>
<evidence type="ECO:0000256" key="7">
    <source>
        <dbReference type="ARBA" id="ARBA00024358"/>
    </source>
</evidence>
<comment type="catalytic activity">
    <reaction evidence="8">
        <text>ATP + H2O = ADP + phosphate + H(+)</text>
        <dbReference type="Rhea" id="RHEA:13065"/>
        <dbReference type="ChEBI" id="CHEBI:15377"/>
        <dbReference type="ChEBI" id="CHEBI:15378"/>
        <dbReference type="ChEBI" id="CHEBI:30616"/>
        <dbReference type="ChEBI" id="CHEBI:43474"/>
        <dbReference type="ChEBI" id="CHEBI:456216"/>
        <dbReference type="EC" id="3.6.4.13"/>
    </reaction>
</comment>
<keyword evidence="6" id="KW-0694">RNA-binding</keyword>
<evidence type="ECO:0000313" key="15">
    <source>
        <dbReference type="Proteomes" id="UP000515145"/>
    </source>
</evidence>
<dbReference type="Proteomes" id="UP000515145">
    <property type="component" value="Chromosome 21"/>
</dbReference>
<comment type="similarity">
    <text evidence="7">Belongs to the DEAD box helicase family. DDX3/DED1 subfamily.</text>
</comment>
<feature type="domain" description="Helicase C-terminal" evidence="13">
    <location>
        <begin position="532"/>
        <end position="693"/>
    </location>
</feature>
<dbReference type="EC" id="3.6.4.13" evidence="1"/>
<dbReference type="PANTHER" id="PTHR47958">
    <property type="entry name" value="ATP-DEPENDENT RNA HELICASE DBP3"/>
    <property type="match status" value="1"/>
</dbReference>
<sequence>MSHVAVDNPHGLDQQLAALDLNSVDGQGGGTGRRYIPPHLRNKDAPKNAGNAYSAGRQCGYSVAPVNFFSSKECPQPWQAECQQRHRNNFTSGWDDCKIGYPRLASQELAFYHTYSGGWRDRCDSPGWDGGRSNGFVNGYHDTRTNGGFGGRGAPRNDRGGRGAYRGNRGGGSFNQPLQNAGFGSFENKEAGWGGTPRDAGYNSFGGRTDRTKTAFFNDRGAGSRGRYERGGFAGGGNSRWVEESRDEDWSKPTAPNERLERELFAGSNTGINFEKYDDIPVEATGSNSPPHIESFHDVEMGEIIMGNIALSRYTRPTPVQKHAIPIIKSKRDLMACAQTGSGKTAAFLLPVLSQIYTEGPGDALQAVKNSGQENGRYGRRKQYPISLVLAPTRELALQIYDEARKFAYRSRVRPCVVYGGADIGQQIRELERGCHLLVATPGRLVDMMERGKIGLDYCNYLVLDEADRMLDMGFEPQIRRIVEQDTMPPKGIRQTMMFSATFPKEIQILARDFLEDYIFLAVGRVGSTSENITQKVVWVEENDKRSFLLDLLNATGKDSLTLVFVETKKGADALEDFLYREGYACTSIHGDRSQRDREEALHQFRSGRCPILVATAVAARGLDICNVKHVINFDLPSDIEEYVHRIGRTGRVGNLGLATSFFNDKNSNITKDLLDILVEAKQEVPSWLESLAYEHQHKSSSRGRSKRFSGGFGARDYRQTPGAGNFSSNRPGRNPGGHGGNRGFGGGGFGGNFYSNDGYGGNYSHSGSVDWWGN</sequence>
<dbReference type="PROSITE" id="PS51194">
    <property type="entry name" value="HELICASE_CTER"/>
    <property type="match status" value="1"/>
</dbReference>
<dbReference type="InterPro" id="IPR014014">
    <property type="entry name" value="RNA_helicase_DEAD_Q_motif"/>
</dbReference>
<reference evidence="16" key="1">
    <citation type="submission" date="2025-08" db="UniProtKB">
        <authorList>
            <consortium name="RefSeq"/>
        </authorList>
    </citation>
    <scope>IDENTIFICATION</scope>
</reference>
<evidence type="ECO:0000259" key="12">
    <source>
        <dbReference type="PROSITE" id="PS51192"/>
    </source>
</evidence>
<dbReference type="GO" id="GO:0016787">
    <property type="term" value="F:hydrolase activity"/>
    <property type="evidence" value="ECO:0007669"/>
    <property type="project" value="UniProtKB-KW"/>
</dbReference>
<dbReference type="Pfam" id="PF00271">
    <property type="entry name" value="Helicase_C"/>
    <property type="match status" value="1"/>
</dbReference>
<dbReference type="GO" id="GO:0005524">
    <property type="term" value="F:ATP binding"/>
    <property type="evidence" value="ECO:0007669"/>
    <property type="project" value="UniProtKB-KW"/>
</dbReference>
<evidence type="ECO:0000256" key="1">
    <source>
        <dbReference type="ARBA" id="ARBA00012552"/>
    </source>
</evidence>
<feature type="short sequence motif" description="Q motif" evidence="9">
    <location>
        <begin position="294"/>
        <end position="322"/>
    </location>
</feature>
<dbReference type="FunFam" id="3.40.50.300:FF:000160">
    <property type="entry name" value="ATP-dependent RNA helicase DDX3X"/>
    <property type="match status" value="1"/>
</dbReference>
<feature type="compositionally biased region" description="Gly residues" evidence="11">
    <location>
        <begin position="735"/>
        <end position="745"/>
    </location>
</feature>
<feature type="compositionally biased region" description="Basic and acidic residues" evidence="11">
    <location>
        <begin position="241"/>
        <end position="251"/>
    </location>
</feature>
<dbReference type="SMART" id="SM00487">
    <property type="entry name" value="DEXDc"/>
    <property type="match status" value="1"/>
</dbReference>
<feature type="region of interest" description="Disordered" evidence="11">
    <location>
        <begin position="700"/>
        <end position="745"/>
    </location>
</feature>
<evidence type="ECO:0000256" key="6">
    <source>
        <dbReference type="ARBA" id="ARBA00022884"/>
    </source>
</evidence>
<evidence type="ECO:0000313" key="16">
    <source>
        <dbReference type="RefSeq" id="XP_028249773.1"/>
    </source>
</evidence>
<dbReference type="Pfam" id="PF00270">
    <property type="entry name" value="DEAD"/>
    <property type="match status" value="1"/>
</dbReference>
<evidence type="ECO:0000256" key="3">
    <source>
        <dbReference type="ARBA" id="ARBA00022801"/>
    </source>
</evidence>
<keyword evidence="3 10" id="KW-0378">Hydrolase</keyword>
<dbReference type="PROSITE" id="PS51192">
    <property type="entry name" value="HELICASE_ATP_BIND_1"/>
    <property type="match status" value="1"/>
</dbReference>
<dbReference type="CTD" id="566947"/>
<dbReference type="Gene3D" id="3.40.50.300">
    <property type="entry name" value="P-loop containing nucleotide triphosphate hydrolases"/>
    <property type="match status" value="2"/>
</dbReference>
<keyword evidence="2 10" id="KW-0547">Nucleotide-binding</keyword>
<feature type="region of interest" description="Disordered" evidence="11">
    <location>
        <begin position="22"/>
        <end position="49"/>
    </location>
</feature>
<evidence type="ECO:0000256" key="10">
    <source>
        <dbReference type="RuleBase" id="RU000492"/>
    </source>
</evidence>
<evidence type="ECO:0000256" key="2">
    <source>
        <dbReference type="ARBA" id="ARBA00022741"/>
    </source>
</evidence>
<evidence type="ECO:0000256" key="4">
    <source>
        <dbReference type="ARBA" id="ARBA00022806"/>
    </source>
</evidence>
<feature type="domain" description="DEAD-box RNA helicase Q" evidence="14">
    <location>
        <begin position="294"/>
        <end position="322"/>
    </location>
</feature>
<name>A0A6P7H614_9TELE</name>
<keyword evidence="5 10" id="KW-0067">ATP-binding</keyword>
<dbReference type="GO" id="GO:0003723">
    <property type="term" value="F:RNA binding"/>
    <property type="evidence" value="ECO:0007669"/>
    <property type="project" value="UniProtKB-KW"/>
</dbReference>
<proteinExistence type="inferred from homology"/>
<protein>
    <recommendedName>
        <fullName evidence="1">RNA helicase</fullName>
        <ecNumber evidence="1">3.6.4.13</ecNumber>
    </recommendedName>
</protein>
<evidence type="ECO:0000256" key="8">
    <source>
        <dbReference type="ARBA" id="ARBA00047984"/>
    </source>
</evidence>
<feature type="domain" description="Helicase ATP-binding" evidence="12">
    <location>
        <begin position="325"/>
        <end position="521"/>
    </location>
</feature>
<dbReference type="InterPro" id="IPR027417">
    <property type="entry name" value="P-loop_NTPase"/>
</dbReference>
<dbReference type="CDD" id="cd18051">
    <property type="entry name" value="DEADc_DDX3"/>
    <property type="match status" value="1"/>
</dbReference>